<gene>
    <name evidence="1" type="ORF">GUJ93_ZPchr0013g37916</name>
</gene>
<accession>A0A8J5WQH4</accession>
<dbReference type="EMBL" id="JAAALK010000079">
    <property type="protein sequence ID" value="KAG8095760.1"/>
    <property type="molecule type" value="Genomic_DNA"/>
</dbReference>
<dbReference type="AlphaFoldDB" id="A0A8J5WQH4"/>
<evidence type="ECO:0000313" key="1">
    <source>
        <dbReference type="EMBL" id="KAG8095760.1"/>
    </source>
</evidence>
<keyword evidence="2" id="KW-1185">Reference proteome</keyword>
<reference evidence="1" key="1">
    <citation type="journal article" date="2021" name="bioRxiv">
        <title>Whole Genome Assembly and Annotation of Northern Wild Rice, Zizania palustris L., Supports a Whole Genome Duplication in the Zizania Genus.</title>
        <authorList>
            <person name="Haas M."/>
            <person name="Kono T."/>
            <person name="Macchietto M."/>
            <person name="Millas R."/>
            <person name="McGilp L."/>
            <person name="Shao M."/>
            <person name="Duquette J."/>
            <person name="Hirsch C.N."/>
            <person name="Kimball J."/>
        </authorList>
    </citation>
    <scope>NUCLEOTIDE SEQUENCE</scope>
    <source>
        <tissue evidence="1">Fresh leaf tissue</tissue>
    </source>
</reference>
<reference evidence="1" key="2">
    <citation type="submission" date="2021-02" db="EMBL/GenBank/DDBJ databases">
        <authorList>
            <person name="Kimball J.A."/>
            <person name="Haas M.W."/>
            <person name="Macchietto M."/>
            <person name="Kono T."/>
            <person name="Duquette J."/>
            <person name="Shao M."/>
        </authorList>
    </citation>
    <scope>NUCLEOTIDE SEQUENCE</scope>
    <source>
        <tissue evidence="1">Fresh leaf tissue</tissue>
    </source>
</reference>
<protein>
    <submittedName>
        <fullName evidence="1">Uncharacterized protein</fullName>
    </submittedName>
</protein>
<proteinExistence type="predicted"/>
<comment type="caution">
    <text evidence="1">The sequence shown here is derived from an EMBL/GenBank/DDBJ whole genome shotgun (WGS) entry which is preliminary data.</text>
</comment>
<evidence type="ECO:0000313" key="2">
    <source>
        <dbReference type="Proteomes" id="UP000729402"/>
    </source>
</evidence>
<dbReference type="Proteomes" id="UP000729402">
    <property type="component" value="Unassembled WGS sequence"/>
</dbReference>
<sequence length="81" mass="8555">MRMDIGGRSKRQHLLARLGSMVVSSASGSGDMAFLASMTSANVVASFRAAAKSPEPWTELLWQCLGHGGEDDSAARSSRCP</sequence>
<organism evidence="1 2">
    <name type="scientific">Zizania palustris</name>
    <name type="common">Northern wild rice</name>
    <dbReference type="NCBI Taxonomy" id="103762"/>
    <lineage>
        <taxon>Eukaryota</taxon>
        <taxon>Viridiplantae</taxon>
        <taxon>Streptophyta</taxon>
        <taxon>Embryophyta</taxon>
        <taxon>Tracheophyta</taxon>
        <taxon>Spermatophyta</taxon>
        <taxon>Magnoliopsida</taxon>
        <taxon>Liliopsida</taxon>
        <taxon>Poales</taxon>
        <taxon>Poaceae</taxon>
        <taxon>BOP clade</taxon>
        <taxon>Oryzoideae</taxon>
        <taxon>Oryzeae</taxon>
        <taxon>Zizaniinae</taxon>
        <taxon>Zizania</taxon>
    </lineage>
</organism>
<name>A0A8J5WQH4_ZIZPA</name>